<dbReference type="InterPro" id="IPR050626">
    <property type="entry name" value="Peptidase_M16"/>
</dbReference>
<dbReference type="GO" id="GO:0046872">
    <property type="term" value="F:metal ion binding"/>
    <property type="evidence" value="ECO:0007669"/>
    <property type="project" value="InterPro"/>
</dbReference>
<dbReference type="PROSITE" id="PS51257">
    <property type="entry name" value="PROKAR_LIPOPROTEIN"/>
    <property type="match status" value="1"/>
</dbReference>
<dbReference type="GO" id="GO:0008237">
    <property type="term" value="F:metallopeptidase activity"/>
    <property type="evidence" value="ECO:0007669"/>
    <property type="project" value="UniProtKB-KW"/>
</dbReference>
<evidence type="ECO:0000256" key="2">
    <source>
        <dbReference type="ARBA" id="ARBA00022670"/>
    </source>
</evidence>
<dbReference type="Pfam" id="PF05193">
    <property type="entry name" value="Peptidase_M16_C"/>
    <property type="match status" value="2"/>
</dbReference>
<dbReference type="Pfam" id="PF00675">
    <property type="entry name" value="Peptidase_M16"/>
    <property type="match status" value="2"/>
</dbReference>
<comment type="similarity">
    <text evidence="1">Belongs to the peptidase M16 family.</text>
</comment>
<feature type="domain" description="Peptidase M16 N-terminal" evidence="7">
    <location>
        <begin position="542"/>
        <end position="645"/>
    </location>
</feature>
<feature type="chain" id="PRO_5019357165" evidence="6">
    <location>
        <begin position="20"/>
        <end position="946"/>
    </location>
</feature>
<keyword evidence="5" id="KW-0482">Metalloprotease</keyword>
<feature type="domain" description="Peptidase M16 N-terminal" evidence="7">
    <location>
        <begin position="57"/>
        <end position="176"/>
    </location>
</feature>
<reference evidence="9 10" key="1">
    <citation type="submission" date="2018-10" db="EMBL/GenBank/DDBJ databases">
        <title>Genomic Encyclopedia of Type Strains, Phase IV (KMG-IV): sequencing the most valuable type-strain genomes for metagenomic binning, comparative biology and taxonomic classification.</title>
        <authorList>
            <person name="Goeker M."/>
        </authorList>
    </citation>
    <scope>NUCLEOTIDE SEQUENCE [LARGE SCALE GENOMIC DNA]</scope>
    <source>
        <strain evidence="9 10">DSM 22008</strain>
    </source>
</reference>
<dbReference type="PANTHER" id="PTHR43690:SF35">
    <property type="entry name" value="NON-CATALYTIC MEMBER OF PEPTIDASE SUBFAMILY M16B-RELATED"/>
    <property type="match status" value="1"/>
</dbReference>
<sequence length="946" mass="103266">MTLSFKHVGLLLAPLALIACDQSPSTTDTPSSESSALPTLEFEKITLDNGLDVIFHVDRSDPVVAIDLAVHVGSGREKPGMTGFAHLFEHLLFLDSENLGYGGLDEMNTRIGGEGTNGFTTNDMTQYFQAVPKDGLEKIIWAEADKLGWFINTVNQNVIDREKQVVKNEKRQRVDNQAYGHNLYVIGKAIYPVGHPYNHQVIGSLEDLENASLEDTKNFFADWYRPDNVTVTIAGDFEMDEAKAMVEKYFGEIPASEPTPKTQAEPASLSATKKVNHEDNFATVPQLTIAWPAVPEYHPDAYALNILLNYLTDGKRAPLNEVLVDEQQLTTRVDGFNYTKELAGELYLFVSPKAGEDTDALMPAIWEGFARFESNGIPTEALERIKTQAEVGVYDEVQSALGKAIALGEYNVFKGDPAFFTTDIERLRAVSADDVMDVYQRYIKDKHYVATSFVPKGAIELGLEGAEKAVVVEEVVVQGAEKDVPYDPSARVFEPTPSSFDRTVEPEFGASYTLPSPTIWHGTGENGLTMVGIQSDEVPLIEFSLDFDAGKIRAPLSTPGVAALTGDMLTKGAGELDTAAFEEALGAIGSELSVSTGDQITTIRGKTLARNLPKTVALLKAMINAPKFDTQEFETLKESYAQNAVAQLANPNFIASREALKLRYTEATPLSIAGSGTEAQVRAITLDDVKAFYAKHYDLSTATLNIVGSFKTDEVQNVFGSLSDPVETPVAALSLPKLAPVEKTEIYFYDIPEAKQSVIRMERPALAMTDPAYAELEALNFPLGGIYTSKLNTTLRVDKGYTYGIRSFASGNETQGQFGVSTSVRTNATKESIELIDSILESHSQDMGAEELDETKEALLRGQALKNETLGDKLRLVQSISRNGLPDDNQSKGMERVKAMDLEAAKALMATHIRPDAMRIIVVGDASSQAERLNALGFGAPILLRK</sequence>
<keyword evidence="3" id="KW-0378">Hydrolase</keyword>
<dbReference type="EMBL" id="RBII01000001">
    <property type="protein sequence ID" value="RKQ70718.1"/>
    <property type="molecule type" value="Genomic_DNA"/>
</dbReference>
<keyword evidence="4" id="KW-0862">Zinc</keyword>
<feature type="signal peptide" evidence="6">
    <location>
        <begin position="1"/>
        <end position="19"/>
    </location>
</feature>
<dbReference type="InterPro" id="IPR011249">
    <property type="entry name" value="Metalloenz_LuxS/M16"/>
</dbReference>
<evidence type="ECO:0000259" key="7">
    <source>
        <dbReference type="Pfam" id="PF00675"/>
    </source>
</evidence>
<dbReference type="InterPro" id="IPR011765">
    <property type="entry name" value="Pept_M16_N"/>
</dbReference>
<comment type="caution">
    <text evidence="9">The sequence shown here is derived from an EMBL/GenBank/DDBJ whole genome shotgun (WGS) entry which is preliminary data.</text>
</comment>
<evidence type="ECO:0000259" key="8">
    <source>
        <dbReference type="Pfam" id="PF05193"/>
    </source>
</evidence>
<dbReference type="GO" id="GO:0006508">
    <property type="term" value="P:proteolysis"/>
    <property type="evidence" value="ECO:0007669"/>
    <property type="project" value="UniProtKB-KW"/>
</dbReference>
<dbReference type="OrthoDB" id="9811314at2"/>
<keyword evidence="2 9" id="KW-0645">Protease</keyword>
<feature type="domain" description="Peptidase M16 C-terminal" evidence="8">
    <location>
        <begin position="211"/>
        <end position="388"/>
    </location>
</feature>
<evidence type="ECO:0000256" key="5">
    <source>
        <dbReference type="ARBA" id="ARBA00023049"/>
    </source>
</evidence>
<evidence type="ECO:0000313" key="10">
    <source>
        <dbReference type="Proteomes" id="UP000282211"/>
    </source>
</evidence>
<dbReference type="InterPro" id="IPR007863">
    <property type="entry name" value="Peptidase_M16_C"/>
</dbReference>
<dbReference type="PANTHER" id="PTHR43690">
    <property type="entry name" value="NARDILYSIN"/>
    <property type="match status" value="1"/>
</dbReference>
<evidence type="ECO:0000256" key="1">
    <source>
        <dbReference type="ARBA" id="ARBA00007261"/>
    </source>
</evidence>
<dbReference type="Proteomes" id="UP000282211">
    <property type="component" value="Unassembled WGS sequence"/>
</dbReference>
<accession>A0A420WI83</accession>
<evidence type="ECO:0000313" key="9">
    <source>
        <dbReference type="EMBL" id="RKQ70718.1"/>
    </source>
</evidence>
<evidence type="ECO:0000256" key="6">
    <source>
        <dbReference type="SAM" id="SignalP"/>
    </source>
</evidence>
<dbReference type="InParanoid" id="A0A420WI83"/>
<organism evidence="9 10">
    <name type="scientific">Litorimonas taeanensis</name>
    <dbReference type="NCBI Taxonomy" id="568099"/>
    <lineage>
        <taxon>Bacteria</taxon>
        <taxon>Pseudomonadati</taxon>
        <taxon>Pseudomonadota</taxon>
        <taxon>Alphaproteobacteria</taxon>
        <taxon>Maricaulales</taxon>
        <taxon>Robiginitomaculaceae</taxon>
    </lineage>
</organism>
<name>A0A420WI83_9PROT</name>
<evidence type="ECO:0000256" key="4">
    <source>
        <dbReference type="ARBA" id="ARBA00022833"/>
    </source>
</evidence>
<keyword evidence="6" id="KW-0732">Signal</keyword>
<protein>
    <submittedName>
        <fullName evidence="9">Zinc protease</fullName>
    </submittedName>
</protein>
<evidence type="ECO:0000256" key="3">
    <source>
        <dbReference type="ARBA" id="ARBA00022801"/>
    </source>
</evidence>
<keyword evidence="10" id="KW-1185">Reference proteome</keyword>
<feature type="domain" description="Peptidase M16 C-terminal" evidence="8">
    <location>
        <begin position="684"/>
        <end position="859"/>
    </location>
</feature>
<dbReference type="Gene3D" id="3.30.830.10">
    <property type="entry name" value="Metalloenzyme, LuxS/M16 peptidase-like"/>
    <property type="match status" value="4"/>
</dbReference>
<gene>
    <name evidence="9" type="ORF">DES40_0016</name>
</gene>
<dbReference type="SUPFAM" id="SSF63411">
    <property type="entry name" value="LuxS/MPP-like metallohydrolase"/>
    <property type="match status" value="4"/>
</dbReference>
<proteinExistence type="inferred from homology"/>
<dbReference type="AlphaFoldDB" id="A0A420WI83"/>
<dbReference type="RefSeq" id="WP_121098553.1">
    <property type="nucleotide sequence ID" value="NZ_RBII01000001.1"/>
</dbReference>